<dbReference type="Pfam" id="PF12802">
    <property type="entry name" value="MarR_2"/>
    <property type="match status" value="1"/>
</dbReference>
<sequence length="143" mass="16677">MQSTLEQIKQYTALWRETNSLYEEWAGQHGLSYYELLVILSLSETDGPCKQKDICKQWVLPKQTVNTILKSFSKRSWVTLIPSQEDRRNKDIILTDSGRDFVESIARAMQIHECTVLNSLGPERVKELIEITQLYNQHFKEAD</sequence>
<evidence type="ECO:0000313" key="2">
    <source>
        <dbReference type="EMBL" id="MBU3878131.1"/>
    </source>
</evidence>
<dbReference type="InterPro" id="IPR039422">
    <property type="entry name" value="MarR/SlyA-like"/>
</dbReference>
<comment type="caution">
    <text evidence="2">The sequence shown here is derived from an EMBL/GenBank/DDBJ whole genome shotgun (WGS) entry which is preliminary data.</text>
</comment>
<protein>
    <submittedName>
        <fullName evidence="2">MarR family transcriptional regulator</fullName>
    </submittedName>
</protein>
<dbReference type="InterPro" id="IPR000835">
    <property type="entry name" value="HTH_MarR-typ"/>
</dbReference>
<feature type="domain" description="HTH marR-type" evidence="1">
    <location>
        <begin position="1"/>
        <end position="140"/>
    </location>
</feature>
<dbReference type="Proteomes" id="UP000723714">
    <property type="component" value="Unassembled WGS sequence"/>
</dbReference>
<dbReference type="SMART" id="SM00347">
    <property type="entry name" value="HTH_MARR"/>
    <property type="match status" value="1"/>
</dbReference>
<gene>
    <name evidence="2" type="ORF">HGO97_020220</name>
</gene>
<dbReference type="EMBL" id="JABACJ020000028">
    <property type="protein sequence ID" value="MBU3878131.1"/>
    <property type="molecule type" value="Genomic_DNA"/>
</dbReference>
<evidence type="ECO:0000313" key="3">
    <source>
        <dbReference type="Proteomes" id="UP000723714"/>
    </source>
</evidence>
<dbReference type="PANTHER" id="PTHR33164">
    <property type="entry name" value="TRANSCRIPTIONAL REGULATOR, MARR FAMILY"/>
    <property type="match status" value="1"/>
</dbReference>
<proteinExistence type="predicted"/>
<dbReference type="PROSITE" id="PS50995">
    <property type="entry name" value="HTH_MARR_2"/>
    <property type="match status" value="1"/>
</dbReference>
<organism evidence="2 3">
    <name type="scientific">Faecalicatena faecalis</name>
    <dbReference type="NCBI Taxonomy" id="2726362"/>
    <lineage>
        <taxon>Bacteria</taxon>
        <taxon>Bacillati</taxon>
        <taxon>Bacillota</taxon>
        <taxon>Clostridia</taxon>
        <taxon>Lachnospirales</taxon>
        <taxon>Lachnospiraceae</taxon>
        <taxon>Faecalicatena</taxon>
    </lineage>
</organism>
<accession>A0ABS6D9E7</accession>
<reference evidence="2 3" key="1">
    <citation type="submission" date="2021-06" db="EMBL/GenBank/DDBJ databases">
        <title>Faecalicatena sp. nov. isolated from porcine feces.</title>
        <authorList>
            <person name="Oh B.S."/>
            <person name="Lee J.H."/>
        </authorList>
    </citation>
    <scope>NUCLEOTIDE SEQUENCE [LARGE SCALE GENOMIC DNA]</scope>
    <source>
        <strain evidence="2 3">AGMB00832</strain>
    </source>
</reference>
<name>A0ABS6D9E7_9FIRM</name>
<dbReference type="PANTHER" id="PTHR33164:SF43">
    <property type="entry name" value="HTH-TYPE TRANSCRIPTIONAL REPRESSOR YETL"/>
    <property type="match status" value="1"/>
</dbReference>
<evidence type="ECO:0000259" key="1">
    <source>
        <dbReference type="PROSITE" id="PS50995"/>
    </source>
</evidence>
<keyword evidence="3" id="KW-1185">Reference proteome</keyword>
<dbReference type="RefSeq" id="WP_216244714.1">
    <property type="nucleotide sequence ID" value="NZ_JABACJ020000028.1"/>
</dbReference>